<reference evidence="2" key="1">
    <citation type="journal article" date="2020" name="Ecol. Evol.">
        <title>Genome structure and content of the rice root-knot nematode (Meloidogyne graminicola).</title>
        <authorList>
            <person name="Phan N.T."/>
            <person name="Danchin E.G.J."/>
            <person name="Klopp C."/>
            <person name="Perfus-Barbeoch L."/>
            <person name="Kozlowski D.K."/>
            <person name="Koutsovoulos G.D."/>
            <person name="Lopez-Roques C."/>
            <person name="Bouchez O."/>
            <person name="Zahm M."/>
            <person name="Besnard G."/>
            <person name="Bellafiore S."/>
        </authorList>
    </citation>
    <scope>NUCLEOTIDE SEQUENCE</scope>
    <source>
        <strain evidence="2">VN-18</strain>
    </source>
</reference>
<dbReference type="AlphaFoldDB" id="A0A8S9ZRF9"/>
<evidence type="ECO:0000313" key="2">
    <source>
        <dbReference type="EMBL" id="KAF7635647.1"/>
    </source>
</evidence>
<keyword evidence="1" id="KW-0472">Membrane</keyword>
<keyword evidence="1" id="KW-0812">Transmembrane</keyword>
<keyword evidence="1" id="KW-1133">Transmembrane helix</keyword>
<accession>A0A8S9ZRF9</accession>
<name>A0A8S9ZRF9_9BILA</name>
<evidence type="ECO:0000256" key="1">
    <source>
        <dbReference type="SAM" id="Phobius"/>
    </source>
</evidence>
<sequence length="119" mass="14305">MFGKDSKFMKMTARIQEHSNHRRKSSEILNAAKSFYKPPPRPFPNRIETLNEYFANIYWSIRKLQFQLFFKNEGLLSLNKPTICNLIQVCNLIQFKRQSLFVILVLIRLFSQFIYFLHI</sequence>
<dbReference type="OrthoDB" id="5866174at2759"/>
<gene>
    <name evidence="2" type="ORF">Mgra_00004890</name>
</gene>
<organism evidence="2 3">
    <name type="scientific">Meloidogyne graminicola</name>
    <dbReference type="NCBI Taxonomy" id="189291"/>
    <lineage>
        <taxon>Eukaryota</taxon>
        <taxon>Metazoa</taxon>
        <taxon>Ecdysozoa</taxon>
        <taxon>Nematoda</taxon>
        <taxon>Chromadorea</taxon>
        <taxon>Rhabditida</taxon>
        <taxon>Tylenchina</taxon>
        <taxon>Tylenchomorpha</taxon>
        <taxon>Tylenchoidea</taxon>
        <taxon>Meloidogynidae</taxon>
        <taxon>Meloidogyninae</taxon>
        <taxon>Meloidogyne</taxon>
    </lineage>
</organism>
<proteinExistence type="predicted"/>
<feature type="transmembrane region" description="Helical" evidence="1">
    <location>
        <begin position="100"/>
        <end position="118"/>
    </location>
</feature>
<comment type="caution">
    <text evidence="2">The sequence shown here is derived from an EMBL/GenBank/DDBJ whole genome shotgun (WGS) entry which is preliminary data.</text>
</comment>
<dbReference type="Proteomes" id="UP000605970">
    <property type="component" value="Unassembled WGS sequence"/>
</dbReference>
<keyword evidence="3" id="KW-1185">Reference proteome</keyword>
<dbReference type="EMBL" id="JABEBT010000039">
    <property type="protein sequence ID" value="KAF7635647.1"/>
    <property type="molecule type" value="Genomic_DNA"/>
</dbReference>
<protein>
    <submittedName>
        <fullName evidence="2">Uncharacterized protein</fullName>
    </submittedName>
</protein>
<evidence type="ECO:0000313" key="3">
    <source>
        <dbReference type="Proteomes" id="UP000605970"/>
    </source>
</evidence>